<dbReference type="Proteomes" id="UP001152658">
    <property type="component" value="Unassembled WGS sequence"/>
</dbReference>
<sequence length="75" mass="8704">MKMNSPTSALKPLLPTSYNYCHYQITTKYNAFNFILDNLLAVKNTTQKITLLRKFSRHNPVCTKRTNILCHNNSN</sequence>
<comment type="caution">
    <text evidence="1">The sequence shown here is derived from an EMBL/GenBank/DDBJ whole genome shotgun (WGS) entry which is preliminary data.</text>
</comment>
<organism evidence="1 2">
    <name type="scientific">Vibrio aestuarianus</name>
    <dbReference type="NCBI Taxonomy" id="28171"/>
    <lineage>
        <taxon>Bacteria</taxon>
        <taxon>Pseudomonadati</taxon>
        <taxon>Pseudomonadota</taxon>
        <taxon>Gammaproteobacteria</taxon>
        <taxon>Vibrionales</taxon>
        <taxon>Vibrionaceae</taxon>
        <taxon>Vibrio</taxon>
    </lineage>
</organism>
<accession>A0ABN8TT54</accession>
<proteinExistence type="predicted"/>
<protein>
    <submittedName>
        <fullName evidence="1">Uncharacterized protein</fullName>
    </submittedName>
</protein>
<gene>
    <name evidence="1" type="ORF">VAE063_940375</name>
</gene>
<evidence type="ECO:0000313" key="1">
    <source>
        <dbReference type="EMBL" id="CAH8227290.1"/>
    </source>
</evidence>
<name>A0ABN8TT54_9VIBR</name>
<evidence type="ECO:0000313" key="2">
    <source>
        <dbReference type="Proteomes" id="UP001152658"/>
    </source>
</evidence>
<dbReference type="EMBL" id="CALYLK010000135">
    <property type="protein sequence ID" value="CAH8227290.1"/>
    <property type="molecule type" value="Genomic_DNA"/>
</dbReference>
<keyword evidence="2" id="KW-1185">Reference proteome</keyword>
<reference evidence="1" key="1">
    <citation type="submission" date="2022-06" db="EMBL/GenBank/DDBJ databases">
        <authorList>
            <person name="Goudenege D."/>
            <person name="Le Roux F."/>
        </authorList>
    </citation>
    <scope>NUCLEOTIDE SEQUENCE</scope>
    <source>
        <strain evidence="1">12-063</strain>
    </source>
</reference>